<dbReference type="PRINTS" id="PR01042">
    <property type="entry name" value="TRNASYNTHASP"/>
</dbReference>
<dbReference type="InterPro" id="IPR004364">
    <property type="entry name" value="Aa-tRNA-synt_II"/>
</dbReference>
<sequence length="442" mass="50708">MTTLTVSQVHQHIGEEVELKGWCYNFRSSGKIFFLQFRDGTGRMQAVYMKTDLPEDQWAILEGMRLESSVIIRGLVKEDARAPLGFELEGQSIEAIQIAEEGYPIGKKEHGPDFLLDQRHLWLRAESQWAVQRVRDRIITSTYAYFHENGFIKFDTPILTPTSCEGTTDLFELDYFADEEKADETTSQSKAYLAQSGQLYLEAGIMSLGRAFDFGPVFRAEKSKTRRHLTEFWMMDAEAAFVEHEGNMKIQEELICRIVADVLEHCAHELKVLERDVEPLKKVQAPFVHLTHAEAVAKLREMGSDIGEMDDLGADDETLLTKQYDKPIFLEKYPAVVKAFYMKRDPADPTRVLNNDLLAPEGYGEIIGGSQREDDYETLMERIREHGLDPAPFEWYLDLRRYGSVPHSGFGYGLERIVAWTCGLHHVRETIPFPRMINRITP</sequence>
<dbReference type="GO" id="GO:0004816">
    <property type="term" value="F:asparagine-tRNA ligase activity"/>
    <property type="evidence" value="ECO:0007669"/>
    <property type="project" value="UniProtKB-UniRule"/>
</dbReference>
<feature type="domain" description="Aminoacyl-transfer RNA synthetases class-II family profile" evidence="8">
    <location>
        <begin position="133"/>
        <end position="432"/>
    </location>
</feature>
<dbReference type="Gene3D" id="3.30.930.10">
    <property type="entry name" value="Bira Bifunctional Protein, Domain 2"/>
    <property type="match status" value="1"/>
</dbReference>
<dbReference type="Pfam" id="PF01336">
    <property type="entry name" value="tRNA_anti-codon"/>
    <property type="match status" value="1"/>
</dbReference>
<comment type="similarity">
    <text evidence="1 7">Belongs to the class-II aminoacyl-tRNA synthetase family.</text>
</comment>
<keyword evidence="3 7" id="KW-0547">Nucleotide-binding</keyword>
<dbReference type="NCBIfam" id="TIGR00457">
    <property type="entry name" value="asnS"/>
    <property type="match status" value="1"/>
</dbReference>
<evidence type="ECO:0000256" key="6">
    <source>
        <dbReference type="ARBA" id="ARBA00023146"/>
    </source>
</evidence>
<keyword evidence="2 7" id="KW-0436">Ligase</keyword>
<keyword evidence="5 7" id="KW-0648">Protein biosynthesis</keyword>
<dbReference type="NCBIfam" id="NF003037">
    <property type="entry name" value="PRK03932.1"/>
    <property type="match status" value="1"/>
</dbReference>
<dbReference type="InterPro" id="IPR006195">
    <property type="entry name" value="aa-tRNA-synth_II"/>
</dbReference>
<dbReference type="EC" id="6.1.1.22" evidence="7"/>
<evidence type="ECO:0000256" key="1">
    <source>
        <dbReference type="ARBA" id="ARBA00008226"/>
    </source>
</evidence>
<accession>A0A2M8LH59</accession>
<evidence type="ECO:0000313" key="9">
    <source>
        <dbReference type="EMBL" id="PJE76736.1"/>
    </source>
</evidence>
<dbReference type="GO" id="GO:0003676">
    <property type="term" value="F:nucleic acid binding"/>
    <property type="evidence" value="ECO:0007669"/>
    <property type="project" value="InterPro"/>
</dbReference>
<evidence type="ECO:0000259" key="8">
    <source>
        <dbReference type="PROSITE" id="PS50862"/>
    </source>
</evidence>
<gene>
    <name evidence="7" type="primary">asnS</name>
    <name evidence="9" type="ORF">COV05_03155</name>
</gene>
<dbReference type="InterPro" id="IPR004365">
    <property type="entry name" value="NA-bd_OB_tRNA"/>
</dbReference>
<evidence type="ECO:0000256" key="7">
    <source>
        <dbReference type="HAMAP-Rule" id="MF_00534"/>
    </source>
</evidence>
<reference evidence="10" key="1">
    <citation type="submission" date="2017-09" db="EMBL/GenBank/DDBJ databases">
        <title>Depth-based differentiation of microbial function through sediment-hosted aquifers and enrichment of novel symbionts in the deep terrestrial subsurface.</title>
        <authorList>
            <person name="Probst A.J."/>
            <person name="Ladd B."/>
            <person name="Jarett J.K."/>
            <person name="Geller-Mcgrath D.E."/>
            <person name="Sieber C.M.K."/>
            <person name="Emerson J.B."/>
            <person name="Anantharaman K."/>
            <person name="Thomas B.C."/>
            <person name="Malmstrom R."/>
            <person name="Stieglmeier M."/>
            <person name="Klingl A."/>
            <person name="Woyke T."/>
            <person name="Ryan C.M."/>
            <person name="Banfield J.F."/>
        </authorList>
    </citation>
    <scope>NUCLEOTIDE SEQUENCE [LARGE SCALE GENOMIC DNA]</scope>
</reference>
<keyword evidence="7" id="KW-0963">Cytoplasm</keyword>
<keyword evidence="6 7" id="KW-0030">Aminoacyl-tRNA synthetase</keyword>
<keyword evidence="4 7" id="KW-0067">ATP-binding</keyword>
<proteinExistence type="inferred from homology"/>
<dbReference type="AlphaFoldDB" id="A0A2M8LH59"/>
<comment type="subunit">
    <text evidence="7">Homodimer.</text>
</comment>
<dbReference type="InterPro" id="IPR012340">
    <property type="entry name" value="NA-bd_OB-fold"/>
</dbReference>
<dbReference type="SUPFAM" id="SSF55681">
    <property type="entry name" value="Class II aaRS and biotin synthetases"/>
    <property type="match status" value="1"/>
</dbReference>
<protein>
    <recommendedName>
        <fullName evidence="7">Asparagine--tRNA ligase</fullName>
        <ecNumber evidence="7">6.1.1.22</ecNumber>
    </recommendedName>
    <alternativeName>
        <fullName evidence="7">Asparaginyl-tRNA synthetase</fullName>
        <shortName evidence="7">AsnRS</shortName>
    </alternativeName>
</protein>
<evidence type="ECO:0000256" key="4">
    <source>
        <dbReference type="ARBA" id="ARBA00022840"/>
    </source>
</evidence>
<evidence type="ECO:0000313" key="10">
    <source>
        <dbReference type="Proteomes" id="UP000231436"/>
    </source>
</evidence>
<organism evidence="9 10">
    <name type="scientific">Candidatus Uhrbacteria bacterium CG10_big_fil_rev_8_21_14_0_10_48_16</name>
    <dbReference type="NCBI Taxonomy" id="1975038"/>
    <lineage>
        <taxon>Bacteria</taxon>
        <taxon>Candidatus Uhriibacteriota</taxon>
    </lineage>
</organism>
<dbReference type="InterPro" id="IPR004522">
    <property type="entry name" value="Asn-tRNA-ligase"/>
</dbReference>
<name>A0A2M8LH59_9BACT</name>
<dbReference type="InterPro" id="IPR002312">
    <property type="entry name" value="Asp/Asn-tRNA-synth_IIb"/>
</dbReference>
<comment type="catalytic activity">
    <reaction evidence="7">
        <text>tRNA(Asn) + L-asparagine + ATP = L-asparaginyl-tRNA(Asn) + AMP + diphosphate + H(+)</text>
        <dbReference type="Rhea" id="RHEA:11180"/>
        <dbReference type="Rhea" id="RHEA-COMP:9659"/>
        <dbReference type="Rhea" id="RHEA-COMP:9674"/>
        <dbReference type="ChEBI" id="CHEBI:15378"/>
        <dbReference type="ChEBI" id="CHEBI:30616"/>
        <dbReference type="ChEBI" id="CHEBI:33019"/>
        <dbReference type="ChEBI" id="CHEBI:58048"/>
        <dbReference type="ChEBI" id="CHEBI:78442"/>
        <dbReference type="ChEBI" id="CHEBI:78515"/>
        <dbReference type="ChEBI" id="CHEBI:456215"/>
        <dbReference type="EC" id="6.1.1.22"/>
    </reaction>
</comment>
<dbReference type="SUPFAM" id="SSF50249">
    <property type="entry name" value="Nucleic acid-binding proteins"/>
    <property type="match status" value="1"/>
</dbReference>
<dbReference type="Pfam" id="PF00152">
    <property type="entry name" value="tRNA-synt_2"/>
    <property type="match status" value="1"/>
</dbReference>
<dbReference type="InterPro" id="IPR045864">
    <property type="entry name" value="aa-tRNA-synth_II/BPL/LPL"/>
</dbReference>
<dbReference type="PANTHER" id="PTHR22594:SF34">
    <property type="entry name" value="ASPARAGINE--TRNA LIGASE, MITOCHONDRIAL-RELATED"/>
    <property type="match status" value="1"/>
</dbReference>
<comment type="subcellular location">
    <subcellularLocation>
        <location evidence="7">Cytoplasm</location>
    </subcellularLocation>
</comment>
<dbReference type="CDD" id="cd00776">
    <property type="entry name" value="AsxRS_core"/>
    <property type="match status" value="1"/>
</dbReference>
<evidence type="ECO:0000256" key="2">
    <source>
        <dbReference type="ARBA" id="ARBA00022598"/>
    </source>
</evidence>
<dbReference type="GO" id="GO:0005524">
    <property type="term" value="F:ATP binding"/>
    <property type="evidence" value="ECO:0007669"/>
    <property type="project" value="UniProtKB-UniRule"/>
</dbReference>
<evidence type="ECO:0000256" key="5">
    <source>
        <dbReference type="ARBA" id="ARBA00022917"/>
    </source>
</evidence>
<dbReference type="GO" id="GO:0006421">
    <property type="term" value="P:asparaginyl-tRNA aminoacylation"/>
    <property type="evidence" value="ECO:0007669"/>
    <property type="project" value="UniProtKB-UniRule"/>
</dbReference>
<evidence type="ECO:0000256" key="3">
    <source>
        <dbReference type="ARBA" id="ARBA00022741"/>
    </source>
</evidence>
<dbReference type="PROSITE" id="PS50862">
    <property type="entry name" value="AA_TRNA_LIGASE_II"/>
    <property type="match status" value="1"/>
</dbReference>
<dbReference type="GO" id="GO:0005737">
    <property type="term" value="C:cytoplasm"/>
    <property type="evidence" value="ECO:0007669"/>
    <property type="project" value="UniProtKB-SubCell"/>
</dbReference>
<dbReference type="Proteomes" id="UP000231436">
    <property type="component" value="Unassembled WGS sequence"/>
</dbReference>
<dbReference type="EMBL" id="PFEU01000015">
    <property type="protein sequence ID" value="PJE76736.1"/>
    <property type="molecule type" value="Genomic_DNA"/>
</dbReference>
<dbReference type="PANTHER" id="PTHR22594">
    <property type="entry name" value="ASPARTYL/LYSYL-TRNA SYNTHETASE"/>
    <property type="match status" value="1"/>
</dbReference>
<dbReference type="HAMAP" id="MF_00534">
    <property type="entry name" value="Asn_tRNA_synth"/>
    <property type="match status" value="1"/>
</dbReference>
<comment type="caution">
    <text evidence="9">The sequence shown here is derived from an EMBL/GenBank/DDBJ whole genome shotgun (WGS) entry which is preliminary data.</text>
</comment>
<dbReference type="Gene3D" id="2.40.50.140">
    <property type="entry name" value="Nucleic acid-binding proteins"/>
    <property type="match status" value="1"/>
</dbReference>